<evidence type="ECO:0000313" key="2">
    <source>
        <dbReference type="Proteomes" id="UP000323046"/>
    </source>
</evidence>
<evidence type="ECO:0008006" key="3">
    <source>
        <dbReference type="Google" id="ProtNLM"/>
    </source>
</evidence>
<protein>
    <recommendedName>
        <fullName evidence="3">Type II toxin-antitoxin system RelE/ParE family toxin</fullName>
    </recommendedName>
</protein>
<accession>A0A5P2B5U9</accession>
<dbReference type="Proteomes" id="UP000323046">
    <property type="component" value="Chromosome"/>
</dbReference>
<dbReference type="RefSeq" id="WP_150165258.1">
    <property type="nucleotide sequence ID" value="NZ_CP029193.1"/>
</dbReference>
<name>A0A5P2B5U9_STRVZ</name>
<keyword evidence="2" id="KW-1185">Reference proteome</keyword>
<sequence length="87" mass="9674">MTGWEFEYDGHALASWSALPAEQRLHLDGIAARLVAAAEVKYPDDPEYGDPGVSALLQVAETPWVVSYQLHRPRRRVYIVQILGPSA</sequence>
<proteinExistence type="predicted"/>
<organism evidence="1 2">
    <name type="scientific">Streptomyces venezuelae</name>
    <dbReference type="NCBI Taxonomy" id="54571"/>
    <lineage>
        <taxon>Bacteria</taxon>
        <taxon>Bacillati</taxon>
        <taxon>Actinomycetota</taxon>
        <taxon>Actinomycetes</taxon>
        <taxon>Kitasatosporales</taxon>
        <taxon>Streptomycetaceae</taxon>
        <taxon>Streptomyces</taxon>
    </lineage>
</organism>
<dbReference type="EMBL" id="CP029193">
    <property type="protein sequence ID" value="QES25863.1"/>
    <property type="molecule type" value="Genomic_DNA"/>
</dbReference>
<gene>
    <name evidence="1" type="ORF">DEJ47_04800</name>
</gene>
<evidence type="ECO:0000313" key="1">
    <source>
        <dbReference type="EMBL" id="QES25863.1"/>
    </source>
</evidence>
<reference evidence="1 2" key="1">
    <citation type="submission" date="2018-05" db="EMBL/GenBank/DDBJ databases">
        <title>Streptomyces venezuelae.</title>
        <authorList>
            <person name="Kim W."/>
            <person name="Lee N."/>
            <person name="Cho B.-K."/>
        </authorList>
    </citation>
    <scope>NUCLEOTIDE SEQUENCE [LARGE SCALE GENOMIC DNA]</scope>
    <source>
        <strain evidence="1 2">ATCC 14583</strain>
    </source>
</reference>
<dbReference type="AlphaFoldDB" id="A0A5P2B5U9"/>
<dbReference type="OrthoDB" id="3431977at2"/>